<sequence>MTSQMEAMMKLLSNPQVQSSPIGGFGGNTHDNPKNETCNGITLRSREIPERPAVEKPLKKKVNEGEVENKQEVVVENRRREGEVENENLSKEVEISEDEVEEVEKQREIKEKESKKVLNKLEMAIPLVEALEQMPSYAKFLKELLTKKRKPLDDEMVSMTEECSAIIQRKLPQKKKDPGSFTIPCSIGDLTIGKALCDLGASVNLMPLSMMKKIPGAVAKPTKMSLSLADRSIVYPEGILHDVLVRVGGFVFPADFVVLDMEEDKNWEPLLLGRPFLATGRALIDVELGELMFRTDGEQILFNVFEAMKQHDDDTQCFRIELVDEVIEDIFKVQHSSSTLEKVLVNSMGNEEDEWEREIELCLGNLNANRIDESPKFENLLEVKDEDQTEEERKVPELKQLPSHLKYVFLSDDASFPAIISSKLTHLEEEKLLRVLKSNKAAMGWTISDLKGISPTFCMHKIKLEAEFKPDWSLKLDDALWAYRTAFKTHLGFSPYQLVYGKACHLPVELEHKAYWAVKQLNMDATLAGRARLLKLNELVEWRERAYENAVLYKARTKRYHDAKLIPKEFHEGQLVLLFNSRFKLFPGKLKSKWSGPFVVKEVFPHGAVEIFKSGEENQSFK</sequence>
<dbReference type="EMBL" id="CASHSV030000002">
    <property type="protein sequence ID" value="CAJ2633895.1"/>
    <property type="molecule type" value="Genomic_DNA"/>
</dbReference>
<organism evidence="1 2">
    <name type="scientific">Trifolium pratense</name>
    <name type="common">Red clover</name>
    <dbReference type="NCBI Taxonomy" id="57577"/>
    <lineage>
        <taxon>Eukaryota</taxon>
        <taxon>Viridiplantae</taxon>
        <taxon>Streptophyta</taxon>
        <taxon>Embryophyta</taxon>
        <taxon>Tracheophyta</taxon>
        <taxon>Spermatophyta</taxon>
        <taxon>Magnoliopsida</taxon>
        <taxon>eudicotyledons</taxon>
        <taxon>Gunneridae</taxon>
        <taxon>Pentapetalae</taxon>
        <taxon>rosids</taxon>
        <taxon>fabids</taxon>
        <taxon>Fabales</taxon>
        <taxon>Fabaceae</taxon>
        <taxon>Papilionoideae</taxon>
        <taxon>50 kb inversion clade</taxon>
        <taxon>NPAAA clade</taxon>
        <taxon>Hologalegina</taxon>
        <taxon>IRL clade</taxon>
        <taxon>Trifolieae</taxon>
        <taxon>Trifolium</taxon>
    </lineage>
</organism>
<evidence type="ECO:0000313" key="2">
    <source>
        <dbReference type="Proteomes" id="UP001177021"/>
    </source>
</evidence>
<name>A0ACB0INX9_TRIPR</name>
<dbReference type="Proteomes" id="UP001177021">
    <property type="component" value="Unassembled WGS sequence"/>
</dbReference>
<accession>A0ACB0INX9</accession>
<proteinExistence type="predicted"/>
<gene>
    <name evidence="1" type="ORF">MILVUS5_LOCUS4920</name>
</gene>
<comment type="caution">
    <text evidence="1">The sequence shown here is derived from an EMBL/GenBank/DDBJ whole genome shotgun (WGS) entry which is preliminary data.</text>
</comment>
<reference evidence="1" key="1">
    <citation type="submission" date="2023-10" db="EMBL/GenBank/DDBJ databases">
        <authorList>
            <person name="Rodriguez Cubillos JULIANA M."/>
            <person name="De Vega J."/>
        </authorList>
    </citation>
    <scope>NUCLEOTIDE SEQUENCE</scope>
</reference>
<evidence type="ECO:0000313" key="1">
    <source>
        <dbReference type="EMBL" id="CAJ2633895.1"/>
    </source>
</evidence>
<keyword evidence="2" id="KW-1185">Reference proteome</keyword>
<protein>
    <submittedName>
        <fullName evidence="1">Uncharacterized protein</fullName>
    </submittedName>
</protein>